<comment type="subcellular location">
    <subcellularLocation>
        <location evidence="1">Mitochondrion</location>
    </subcellularLocation>
</comment>
<dbReference type="InterPro" id="IPR052033">
    <property type="entry name" value="Glutaryl-CoA_DH_mitochondrial"/>
</dbReference>
<reference evidence="6" key="1">
    <citation type="submission" date="2013-08" db="EMBL/GenBank/DDBJ databases">
        <authorList>
            <person name="Mendez C."/>
            <person name="Richter M."/>
            <person name="Ferrer M."/>
            <person name="Sanchez J."/>
        </authorList>
    </citation>
    <scope>NUCLEOTIDE SEQUENCE</scope>
</reference>
<dbReference type="InterPro" id="IPR009100">
    <property type="entry name" value="AcylCoA_DH/oxidase_NM_dom_sf"/>
</dbReference>
<evidence type="ECO:0000256" key="3">
    <source>
        <dbReference type="ARBA" id="ARBA00023002"/>
    </source>
</evidence>
<dbReference type="PANTHER" id="PTHR42807:SF1">
    <property type="entry name" value="GLUTARYL-COA DEHYDROGENASE, MITOCHONDRIAL"/>
    <property type="match status" value="1"/>
</dbReference>
<dbReference type="EMBL" id="AUZX01015742">
    <property type="protein sequence ID" value="EQD28123.1"/>
    <property type="molecule type" value="Genomic_DNA"/>
</dbReference>
<dbReference type="Pfam" id="PF02771">
    <property type="entry name" value="Acyl-CoA_dh_N"/>
    <property type="match status" value="1"/>
</dbReference>
<dbReference type="PANTHER" id="PTHR42807">
    <property type="entry name" value="GLUTARYL-COA DEHYDROGENASE, MITOCHONDRIAL"/>
    <property type="match status" value="1"/>
</dbReference>
<comment type="caution">
    <text evidence="6">The sequence shown here is derived from an EMBL/GenBank/DDBJ whole genome shotgun (WGS) entry which is preliminary data.</text>
</comment>
<gene>
    <name evidence="6" type="ORF">B1A_21294</name>
</gene>
<evidence type="ECO:0000259" key="5">
    <source>
        <dbReference type="Pfam" id="PF02771"/>
    </source>
</evidence>
<dbReference type="InterPro" id="IPR037069">
    <property type="entry name" value="AcylCoA_DH/ox_N_sf"/>
</dbReference>
<reference evidence="6" key="2">
    <citation type="journal article" date="2014" name="ISME J.">
        <title>Microbial stratification in low pH oxic and suboxic macroscopic growths along an acid mine drainage.</title>
        <authorList>
            <person name="Mendez-Garcia C."/>
            <person name="Mesa V."/>
            <person name="Sprenger R.R."/>
            <person name="Richter M."/>
            <person name="Diez M.S."/>
            <person name="Solano J."/>
            <person name="Bargiela R."/>
            <person name="Golyshina O.V."/>
            <person name="Manteca A."/>
            <person name="Ramos J.L."/>
            <person name="Gallego J.R."/>
            <person name="Llorente I."/>
            <person name="Martins Dos Santos V.A."/>
            <person name="Jensen O.N."/>
            <person name="Pelaez A.I."/>
            <person name="Sanchez J."/>
            <person name="Ferrer M."/>
        </authorList>
    </citation>
    <scope>NUCLEOTIDE SEQUENCE</scope>
</reference>
<evidence type="ECO:0000313" key="6">
    <source>
        <dbReference type="EMBL" id="EQD28123.1"/>
    </source>
</evidence>
<evidence type="ECO:0000256" key="4">
    <source>
        <dbReference type="ARBA" id="ARBA00023128"/>
    </source>
</evidence>
<protein>
    <submittedName>
        <fullName evidence="6">Short-chain specific acyl-CoA dehydrogenase</fullName>
    </submittedName>
</protein>
<dbReference type="GO" id="GO:0033539">
    <property type="term" value="P:fatty acid beta-oxidation using acyl-CoA dehydrogenase"/>
    <property type="evidence" value="ECO:0007669"/>
    <property type="project" value="TreeGrafter"/>
</dbReference>
<dbReference type="GO" id="GO:0050660">
    <property type="term" value="F:flavin adenine dinucleotide binding"/>
    <property type="evidence" value="ECO:0007669"/>
    <property type="project" value="InterPro"/>
</dbReference>
<dbReference type="GO" id="GO:0005739">
    <property type="term" value="C:mitochondrion"/>
    <property type="evidence" value="ECO:0007669"/>
    <property type="project" value="UniProtKB-SubCell"/>
</dbReference>
<dbReference type="AlphaFoldDB" id="T0Y4W7"/>
<proteinExistence type="predicted"/>
<dbReference type="GO" id="GO:0004361">
    <property type="term" value="F:glutaryl-CoA dehydrogenase activity"/>
    <property type="evidence" value="ECO:0007669"/>
    <property type="project" value="TreeGrafter"/>
</dbReference>
<dbReference type="GO" id="GO:0000062">
    <property type="term" value="F:fatty-acyl-CoA binding"/>
    <property type="evidence" value="ECO:0007669"/>
    <property type="project" value="TreeGrafter"/>
</dbReference>
<organism evidence="6">
    <name type="scientific">mine drainage metagenome</name>
    <dbReference type="NCBI Taxonomy" id="410659"/>
    <lineage>
        <taxon>unclassified sequences</taxon>
        <taxon>metagenomes</taxon>
        <taxon>ecological metagenomes</taxon>
    </lineage>
</organism>
<evidence type="ECO:0000256" key="1">
    <source>
        <dbReference type="ARBA" id="ARBA00004173"/>
    </source>
</evidence>
<keyword evidence="3" id="KW-0560">Oxidoreductase</keyword>
<dbReference type="InterPro" id="IPR013786">
    <property type="entry name" value="AcylCoA_DH/ox_N"/>
</dbReference>
<evidence type="ECO:0000256" key="2">
    <source>
        <dbReference type="ARBA" id="ARBA00022946"/>
    </source>
</evidence>
<dbReference type="Gene3D" id="1.10.540.10">
    <property type="entry name" value="Acyl-CoA dehydrogenase/oxidase, N-terminal domain"/>
    <property type="match status" value="1"/>
</dbReference>
<dbReference type="InterPro" id="IPR046373">
    <property type="entry name" value="Acyl-CoA_Oxase/DH_mid-dom_sf"/>
</dbReference>
<dbReference type="Gene3D" id="2.40.110.10">
    <property type="entry name" value="Butyryl-CoA Dehydrogenase, subunit A, domain 2"/>
    <property type="match status" value="1"/>
</dbReference>
<accession>T0Y4W7</accession>
<dbReference type="SUPFAM" id="SSF56645">
    <property type="entry name" value="Acyl-CoA dehydrogenase NM domain-like"/>
    <property type="match status" value="1"/>
</dbReference>
<sequence length="166" mass="18639">MERKVNIKLKLDGILSEEERAIRETFEEYCWRKITPLSNKWNRDRTFHREIMKNISGMFLEATVTPEKGEKLDEVSLGVLSESMGKKEFPISAFLTMHFAKLLPLVSNVETRMNYLEKYLSGDLVICGAFTEPGCGSNSASIATSARSDGNSYIITGEKAYISSPG</sequence>
<dbReference type="GO" id="GO:0046949">
    <property type="term" value="P:fatty-acyl-CoA biosynthetic process"/>
    <property type="evidence" value="ECO:0007669"/>
    <property type="project" value="TreeGrafter"/>
</dbReference>
<keyword evidence="2" id="KW-0809">Transit peptide</keyword>
<feature type="non-terminal residue" evidence="6">
    <location>
        <position position="166"/>
    </location>
</feature>
<name>T0Y4W7_9ZZZZ</name>
<feature type="domain" description="Acyl-CoA dehydrogenase/oxidase N-terminal" evidence="5">
    <location>
        <begin position="16"/>
        <end position="123"/>
    </location>
</feature>
<keyword evidence="4" id="KW-0496">Mitochondrion</keyword>